<gene>
    <name evidence="7" type="ORF">BQ8794_10175</name>
</gene>
<dbReference type="Proteomes" id="UP000188388">
    <property type="component" value="Unassembled WGS sequence"/>
</dbReference>
<evidence type="ECO:0000256" key="5">
    <source>
        <dbReference type="ARBA" id="ARBA00037410"/>
    </source>
</evidence>
<evidence type="ECO:0000256" key="4">
    <source>
        <dbReference type="ARBA" id="ARBA00023098"/>
    </source>
</evidence>
<dbReference type="Gene3D" id="3.90.226.10">
    <property type="entry name" value="2-enoyl-CoA Hydratase, Chain A, domain 1"/>
    <property type="match status" value="1"/>
</dbReference>
<dbReference type="Gene3D" id="1.10.12.10">
    <property type="entry name" value="Lyase 2-enoyl-coa Hydratase, Chain A, domain 2"/>
    <property type="match status" value="1"/>
</dbReference>
<organism evidence="7 8">
    <name type="scientific">Mesorhizobium prunaredense</name>
    <dbReference type="NCBI Taxonomy" id="1631249"/>
    <lineage>
        <taxon>Bacteria</taxon>
        <taxon>Pseudomonadati</taxon>
        <taxon>Pseudomonadota</taxon>
        <taxon>Alphaproteobacteria</taxon>
        <taxon>Hyphomicrobiales</taxon>
        <taxon>Phyllobacteriaceae</taxon>
        <taxon>Mesorhizobium</taxon>
    </lineage>
</organism>
<accession>A0A1R3UYT9</accession>
<dbReference type="PANTHER" id="PTHR43602">
    <property type="match status" value="1"/>
</dbReference>
<dbReference type="GO" id="GO:0006631">
    <property type="term" value="P:fatty acid metabolic process"/>
    <property type="evidence" value="ECO:0007669"/>
    <property type="project" value="UniProtKB-KW"/>
</dbReference>
<dbReference type="InterPro" id="IPR052377">
    <property type="entry name" value="Mitochondrial_ECH-domain"/>
</dbReference>
<reference evidence="8" key="1">
    <citation type="submission" date="2017-01" db="EMBL/GenBank/DDBJ databases">
        <authorList>
            <person name="Brunel B."/>
        </authorList>
    </citation>
    <scope>NUCLEOTIDE SEQUENCE [LARGE SCALE GENOMIC DNA]</scope>
</reference>
<dbReference type="STRING" id="1631249.BQ8794_10175"/>
<proteinExistence type="inferred from homology"/>
<dbReference type="SUPFAM" id="SSF52096">
    <property type="entry name" value="ClpP/crotonase"/>
    <property type="match status" value="1"/>
</dbReference>
<keyword evidence="4" id="KW-0443">Lipid metabolism</keyword>
<evidence type="ECO:0000256" key="3">
    <source>
        <dbReference type="ARBA" id="ARBA00022946"/>
    </source>
</evidence>
<dbReference type="EMBL" id="FTPD01000001">
    <property type="protein sequence ID" value="SIT52805.1"/>
    <property type="molecule type" value="Genomic_DNA"/>
</dbReference>
<protein>
    <recommendedName>
        <fullName evidence="6">Enoyl-CoA hydratase domain-containing protein 3, mitochondrial</fullName>
    </recommendedName>
</protein>
<dbReference type="GO" id="GO:0016836">
    <property type="term" value="F:hydro-lyase activity"/>
    <property type="evidence" value="ECO:0007669"/>
    <property type="project" value="TreeGrafter"/>
</dbReference>
<dbReference type="InterPro" id="IPR029045">
    <property type="entry name" value="ClpP/crotonase-like_dom_sf"/>
</dbReference>
<keyword evidence="2" id="KW-0276">Fatty acid metabolism</keyword>
<comment type="similarity">
    <text evidence="1">Belongs to the enoyl-CoA hydratase/isomerase family.</text>
</comment>
<evidence type="ECO:0000256" key="6">
    <source>
        <dbReference type="ARBA" id="ARBA00040545"/>
    </source>
</evidence>
<evidence type="ECO:0000313" key="8">
    <source>
        <dbReference type="Proteomes" id="UP000188388"/>
    </source>
</evidence>
<dbReference type="Pfam" id="PF00378">
    <property type="entry name" value="ECH_1"/>
    <property type="match status" value="1"/>
</dbReference>
<sequence length="283" mass="30225">MPLANEEVWKMAEIVAIKPAVAEGPVVTRLDKGVLGLTLDNPPANALSLAVMAALTAELDRAKSDRSVRVIVLAAAGKVFCAGHDLKEMTARRGDADRGKAFFEETFSACAALMQAIVRHPRPVIAEVDGLATAAGAQLVASCDLAIASHEATFCTPGVNIGLFCSTPMVALSRNVSRKHAMEMLLTGETIDAATAKEFGLINRVVPREYLNQIVTKYAQTIAAKSSLVVKTGKEAFYEQAEMGLADAYAYAGRVMVDNMLARDAEEGIGAFIGKRKPEWTQE</sequence>
<dbReference type="InterPro" id="IPR014748">
    <property type="entry name" value="Enoyl-CoA_hydra_C"/>
</dbReference>
<dbReference type="NCBIfam" id="NF006008">
    <property type="entry name" value="PRK08139.1"/>
    <property type="match status" value="1"/>
</dbReference>
<keyword evidence="8" id="KW-1185">Reference proteome</keyword>
<comment type="function">
    <text evidence="5">May play a role in fatty acid biosynthesis and insulin sensitivity.</text>
</comment>
<evidence type="ECO:0000256" key="1">
    <source>
        <dbReference type="ARBA" id="ARBA00005254"/>
    </source>
</evidence>
<evidence type="ECO:0000313" key="7">
    <source>
        <dbReference type="EMBL" id="SIT52805.1"/>
    </source>
</evidence>
<dbReference type="AlphaFoldDB" id="A0A1R3UYT9"/>
<name>A0A1R3UYT9_9HYPH</name>
<dbReference type="PANTHER" id="PTHR43602:SF1">
    <property type="entry name" value="ENOYL-COA HYDRATASE DOMAIN-CONTAINING PROTEIN 3, MITOCHONDRIAL"/>
    <property type="match status" value="1"/>
</dbReference>
<dbReference type="CDD" id="cd06558">
    <property type="entry name" value="crotonase-like"/>
    <property type="match status" value="1"/>
</dbReference>
<keyword evidence="3" id="KW-0809">Transit peptide</keyword>
<evidence type="ECO:0000256" key="2">
    <source>
        <dbReference type="ARBA" id="ARBA00022832"/>
    </source>
</evidence>
<dbReference type="InterPro" id="IPR001753">
    <property type="entry name" value="Enoyl-CoA_hydra/iso"/>
</dbReference>